<reference evidence="1 2" key="1">
    <citation type="submission" date="2019-12" db="EMBL/GenBank/DDBJ databases">
        <title>Novel species isolated from a subtropical stream in China.</title>
        <authorList>
            <person name="Lu H."/>
        </authorList>
    </citation>
    <scope>NUCLEOTIDE SEQUENCE [LARGE SCALE GENOMIC DNA]</scope>
    <source>
        <strain evidence="1 2">FT107W</strain>
    </source>
</reference>
<accession>A0A845HJC7</accession>
<name>A0A845HJC7_9BURK</name>
<evidence type="ECO:0000313" key="2">
    <source>
        <dbReference type="Proteomes" id="UP000484875"/>
    </source>
</evidence>
<dbReference type="EMBL" id="WWCV01000035">
    <property type="protein sequence ID" value="MYN18818.1"/>
    <property type="molecule type" value="Genomic_DNA"/>
</dbReference>
<keyword evidence="2" id="KW-1185">Reference proteome</keyword>
<comment type="caution">
    <text evidence="1">The sequence shown here is derived from an EMBL/GenBank/DDBJ whole genome shotgun (WGS) entry which is preliminary data.</text>
</comment>
<sequence>MTSGTIPNNATTEETCAWLSVRTGSSWDLARLVEAGITPHVWLDYSEEYAGLFAEGVTRYPAPIFYIEDTKRLAAGSGDVLIRMTRDSDRISFKLKPPGITMPLDALRFFHRDIADFLESILHPKEDPATPPPKEILKGITRDEVLRIFGGMAKLDLEKSLASGIGIFGDDGARVRKNSRAGKNTHLWNPVTLALGLNDVYRVPMSHLKKAFAAQADLRPWKAAWLESLALLGE</sequence>
<evidence type="ECO:0000313" key="1">
    <source>
        <dbReference type="EMBL" id="MYN18818.1"/>
    </source>
</evidence>
<dbReference type="RefSeq" id="WP_161091332.1">
    <property type="nucleotide sequence ID" value="NZ_WWCV01000035.1"/>
</dbReference>
<protein>
    <submittedName>
        <fullName evidence="1">Uncharacterized protein</fullName>
    </submittedName>
</protein>
<proteinExistence type="predicted"/>
<dbReference type="Proteomes" id="UP000484875">
    <property type="component" value="Unassembled WGS sequence"/>
</dbReference>
<organism evidence="1 2">
    <name type="scientific">Duganella vulcania</name>
    <dbReference type="NCBI Taxonomy" id="2692166"/>
    <lineage>
        <taxon>Bacteria</taxon>
        <taxon>Pseudomonadati</taxon>
        <taxon>Pseudomonadota</taxon>
        <taxon>Betaproteobacteria</taxon>
        <taxon>Burkholderiales</taxon>
        <taxon>Oxalobacteraceae</taxon>
        <taxon>Telluria group</taxon>
        <taxon>Duganella</taxon>
    </lineage>
</organism>
<dbReference type="AlphaFoldDB" id="A0A845HJC7"/>
<gene>
    <name evidence="1" type="ORF">GTP81_18885</name>
</gene>